<name>A0AA40BUB0_9PEZI</name>
<dbReference type="AlphaFoldDB" id="A0AA40BUB0"/>
<comment type="caution">
    <text evidence="2">The sequence shown here is derived from an EMBL/GenBank/DDBJ whole genome shotgun (WGS) entry which is preliminary data.</text>
</comment>
<evidence type="ECO:0000256" key="1">
    <source>
        <dbReference type="SAM" id="MobiDB-lite"/>
    </source>
</evidence>
<evidence type="ECO:0000313" key="2">
    <source>
        <dbReference type="EMBL" id="KAK0613880.1"/>
    </source>
</evidence>
<gene>
    <name evidence="2" type="ORF">B0T14DRAFT_289392</name>
</gene>
<keyword evidence="3" id="KW-1185">Reference proteome</keyword>
<evidence type="ECO:0000313" key="3">
    <source>
        <dbReference type="Proteomes" id="UP001175000"/>
    </source>
</evidence>
<protein>
    <submittedName>
        <fullName evidence="2">Uncharacterized protein</fullName>
    </submittedName>
</protein>
<sequence>MSRKKVSSRSLPLTGWSVKKSCTISCISHGNTLLSFASETMSFLSYSTVLLAESSSGYASRICLRTAPWPPPTSTTSLVFLGGIPQQAKIEVTSHQDSNIDAGHALLKNLQLFLVLCHDTPRRCSILSGEELVRVVKRILKFRLHHAAFIISDHRNALPSPLQNKQHRCQQSNQNRDNWDTNANPDLSPVCSAVRPPSFAGGELSGAGVPGLTAPGRRRCGARTTPNQRRSADGAR</sequence>
<reference evidence="2" key="1">
    <citation type="submission" date="2023-06" db="EMBL/GenBank/DDBJ databases">
        <title>Genome-scale phylogeny and comparative genomics of the fungal order Sordariales.</title>
        <authorList>
            <consortium name="Lawrence Berkeley National Laboratory"/>
            <person name="Hensen N."/>
            <person name="Bonometti L."/>
            <person name="Westerberg I."/>
            <person name="Brannstrom I.O."/>
            <person name="Guillou S."/>
            <person name="Cros-Aarteil S."/>
            <person name="Calhoun S."/>
            <person name="Haridas S."/>
            <person name="Kuo A."/>
            <person name="Mondo S."/>
            <person name="Pangilinan J."/>
            <person name="Riley R."/>
            <person name="Labutti K."/>
            <person name="Andreopoulos B."/>
            <person name="Lipzen A."/>
            <person name="Chen C."/>
            <person name="Yanf M."/>
            <person name="Daum C."/>
            <person name="Ng V."/>
            <person name="Clum A."/>
            <person name="Steindorff A."/>
            <person name="Ohm R."/>
            <person name="Martin F."/>
            <person name="Silar P."/>
            <person name="Natvig D."/>
            <person name="Lalanne C."/>
            <person name="Gautier V."/>
            <person name="Ament-Velasquez S.L."/>
            <person name="Kruys A."/>
            <person name="Hutchinson M.I."/>
            <person name="Powell A.J."/>
            <person name="Barry K."/>
            <person name="Miller A.N."/>
            <person name="Grigoriev I.V."/>
            <person name="Debuchy R."/>
            <person name="Gladieux P."/>
            <person name="Thoren M.H."/>
            <person name="Johannesson H."/>
        </authorList>
    </citation>
    <scope>NUCLEOTIDE SEQUENCE</scope>
    <source>
        <strain evidence="2">CBS 606.72</strain>
    </source>
</reference>
<proteinExistence type="predicted"/>
<dbReference type="EMBL" id="JAULSU010000006">
    <property type="protein sequence ID" value="KAK0613880.1"/>
    <property type="molecule type" value="Genomic_DNA"/>
</dbReference>
<accession>A0AA40BUB0</accession>
<organism evidence="2 3">
    <name type="scientific">Immersiella caudata</name>
    <dbReference type="NCBI Taxonomy" id="314043"/>
    <lineage>
        <taxon>Eukaryota</taxon>
        <taxon>Fungi</taxon>
        <taxon>Dikarya</taxon>
        <taxon>Ascomycota</taxon>
        <taxon>Pezizomycotina</taxon>
        <taxon>Sordariomycetes</taxon>
        <taxon>Sordariomycetidae</taxon>
        <taxon>Sordariales</taxon>
        <taxon>Lasiosphaeriaceae</taxon>
        <taxon>Immersiella</taxon>
    </lineage>
</organism>
<dbReference type="Proteomes" id="UP001175000">
    <property type="component" value="Unassembled WGS sequence"/>
</dbReference>
<feature type="compositionally biased region" description="Polar residues" evidence="1">
    <location>
        <begin position="161"/>
        <end position="185"/>
    </location>
</feature>
<feature type="region of interest" description="Disordered" evidence="1">
    <location>
        <begin position="161"/>
        <end position="236"/>
    </location>
</feature>